<evidence type="ECO:0000313" key="2">
    <source>
        <dbReference type="EMBL" id="KAG6603437.1"/>
    </source>
</evidence>
<dbReference type="EMBL" id="JAGKQH010000003">
    <property type="protein sequence ID" value="KAG6603437.1"/>
    <property type="molecule type" value="Genomic_DNA"/>
</dbReference>
<name>A0AAV6NUZ8_9ROSI</name>
<proteinExistence type="predicted"/>
<comment type="caution">
    <text evidence="2">The sequence shown here is derived from an EMBL/GenBank/DDBJ whole genome shotgun (WGS) entry which is preliminary data.</text>
</comment>
<protein>
    <submittedName>
        <fullName evidence="2">F-box protein SKIP24</fullName>
    </submittedName>
</protein>
<gene>
    <name evidence="2" type="primary">SKIP24</name>
    <name evidence="2" type="ORF">SDJN03_04046</name>
</gene>
<organism evidence="2 3">
    <name type="scientific">Cucurbita argyrosperma subsp. sororia</name>
    <dbReference type="NCBI Taxonomy" id="37648"/>
    <lineage>
        <taxon>Eukaryota</taxon>
        <taxon>Viridiplantae</taxon>
        <taxon>Streptophyta</taxon>
        <taxon>Embryophyta</taxon>
        <taxon>Tracheophyta</taxon>
        <taxon>Spermatophyta</taxon>
        <taxon>Magnoliopsida</taxon>
        <taxon>eudicotyledons</taxon>
        <taxon>Gunneridae</taxon>
        <taxon>Pentapetalae</taxon>
        <taxon>rosids</taxon>
        <taxon>fabids</taxon>
        <taxon>Cucurbitales</taxon>
        <taxon>Cucurbitaceae</taxon>
        <taxon>Cucurbiteae</taxon>
        <taxon>Cucurbita</taxon>
    </lineage>
</organism>
<reference evidence="2 3" key="1">
    <citation type="journal article" date="2021" name="Hortic Res">
        <title>The domestication of Cucurbita argyrosperma as revealed by the genome of its wild relative.</title>
        <authorList>
            <person name="Barrera-Redondo J."/>
            <person name="Sanchez-de la Vega G."/>
            <person name="Aguirre-Liguori J.A."/>
            <person name="Castellanos-Morales G."/>
            <person name="Gutierrez-Guerrero Y.T."/>
            <person name="Aguirre-Dugua X."/>
            <person name="Aguirre-Planter E."/>
            <person name="Tenaillon M.I."/>
            <person name="Lira-Saade R."/>
            <person name="Eguiarte L.E."/>
        </authorList>
    </citation>
    <scope>NUCLEOTIDE SEQUENCE [LARGE SCALE GENOMIC DNA]</scope>
    <source>
        <strain evidence="2">JBR-2021</strain>
    </source>
</reference>
<feature type="coiled-coil region" evidence="1">
    <location>
        <begin position="183"/>
        <end position="210"/>
    </location>
</feature>
<evidence type="ECO:0000313" key="3">
    <source>
        <dbReference type="Proteomes" id="UP000685013"/>
    </source>
</evidence>
<keyword evidence="1" id="KW-0175">Coiled coil</keyword>
<keyword evidence="3" id="KW-1185">Reference proteome</keyword>
<accession>A0AAV6NUZ8</accession>
<sequence>MSELPDELWRQILEIGVKRCDFTYRDLCCISISSRRLRRLSDDECLWSHLLSSDYPSSSSSFSSSDASSKFLYKLRLERDRYKKAEKHRRTMFRKNNQIKAHFRRLEELEEGLVEETKKLTRTLTELSNLRTVSHREASVALRVWQPEVIRARQRQIVEQCSVSVDSRLRTLDMELKLCELQISISRKALKAEKRRLDVAKEELASLKYHPLKYYHRFVDSSSSGPGIKRRSEDVINSQVKQLRSSYLPEIALPVEERARDS</sequence>
<evidence type="ECO:0000256" key="1">
    <source>
        <dbReference type="SAM" id="Coils"/>
    </source>
</evidence>
<dbReference type="Proteomes" id="UP000685013">
    <property type="component" value="Chromosome 3"/>
</dbReference>
<dbReference type="AlphaFoldDB" id="A0AAV6NUZ8"/>
<feature type="non-terminal residue" evidence="2">
    <location>
        <position position="1"/>
    </location>
</feature>
<feature type="coiled-coil region" evidence="1">
    <location>
        <begin position="99"/>
        <end position="126"/>
    </location>
</feature>